<feature type="region of interest" description="Disordered" evidence="1">
    <location>
        <begin position="57"/>
        <end position="90"/>
    </location>
</feature>
<dbReference type="KEGG" id="sact:DMT42_32125"/>
<gene>
    <name evidence="2" type="ORF">DMT42_32125</name>
</gene>
<accession>A0A2U9PA79</accession>
<evidence type="ECO:0000256" key="1">
    <source>
        <dbReference type="SAM" id="MobiDB-lite"/>
    </source>
</evidence>
<reference evidence="2 3" key="1">
    <citation type="submission" date="2018-06" db="EMBL/GenBank/DDBJ databases">
        <title>The complete genome sequence of a nosiheptide producer Streptomyces actuosus ATCC 25421: deducing the ability of producing a new class III lantibiotics.</title>
        <authorList>
            <person name="Liu W."/>
            <person name="Sun F."/>
            <person name="Hu Y."/>
        </authorList>
    </citation>
    <scope>NUCLEOTIDE SEQUENCE [LARGE SCALE GENOMIC DNA]</scope>
    <source>
        <strain evidence="2 3">ATCC 25421</strain>
    </source>
</reference>
<evidence type="ECO:0000313" key="2">
    <source>
        <dbReference type="EMBL" id="AWT46487.1"/>
    </source>
</evidence>
<dbReference type="EMBL" id="CP029788">
    <property type="protein sequence ID" value="AWT46487.1"/>
    <property type="molecule type" value="Genomic_DNA"/>
</dbReference>
<dbReference type="AlphaFoldDB" id="A0A2U9PA79"/>
<dbReference type="RefSeq" id="WP_110633238.1">
    <property type="nucleotide sequence ID" value="NZ_CP029788.1"/>
</dbReference>
<keyword evidence="3" id="KW-1185">Reference proteome</keyword>
<sequence length="132" mass="13603">MALVLADLCDDFFGLLRLAERRGARDVFDEVVDVVRQGRRPDTDRLDALFAALGLDADAAGPGAGSRGAGGTRTAGGQEPPGGVPSVATGGGHVADRPYVCPLGVCPRAVLRRAGHDAPMCDIGERPLVTGR</sequence>
<organism evidence="2 3">
    <name type="scientific">Streptomyces actuosus</name>
    <dbReference type="NCBI Taxonomy" id="1885"/>
    <lineage>
        <taxon>Bacteria</taxon>
        <taxon>Bacillati</taxon>
        <taxon>Actinomycetota</taxon>
        <taxon>Actinomycetes</taxon>
        <taxon>Kitasatosporales</taxon>
        <taxon>Streptomycetaceae</taxon>
        <taxon>Streptomyces</taxon>
    </lineage>
</organism>
<dbReference type="Proteomes" id="UP000247634">
    <property type="component" value="Chromosome"/>
</dbReference>
<feature type="compositionally biased region" description="Gly residues" evidence="1">
    <location>
        <begin position="62"/>
        <end position="74"/>
    </location>
</feature>
<proteinExistence type="predicted"/>
<dbReference type="OrthoDB" id="4230328at2"/>
<name>A0A2U9PA79_STRAS</name>
<evidence type="ECO:0000313" key="3">
    <source>
        <dbReference type="Proteomes" id="UP000247634"/>
    </source>
</evidence>
<protein>
    <submittedName>
        <fullName evidence="2">Uncharacterized protein</fullName>
    </submittedName>
</protein>